<evidence type="ECO:0000313" key="3">
    <source>
        <dbReference type="Proteomes" id="UP000298663"/>
    </source>
</evidence>
<sequence>MLSAGNVRVPEPENPNPNLKNAKTRTLEISEKLRVYYSIASLAKERRQTRLSCPRTETRVSAALNLAQPLLRRHFREVDNAKC</sequence>
<organism evidence="2 3">
    <name type="scientific">Steinernema carpocapsae</name>
    <name type="common">Entomopathogenic nematode</name>
    <dbReference type="NCBI Taxonomy" id="34508"/>
    <lineage>
        <taxon>Eukaryota</taxon>
        <taxon>Metazoa</taxon>
        <taxon>Ecdysozoa</taxon>
        <taxon>Nematoda</taxon>
        <taxon>Chromadorea</taxon>
        <taxon>Rhabditida</taxon>
        <taxon>Tylenchina</taxon>
        <taxon>Panagrolaimomorpha</taxon>
        <taxon>Strongyloidoidea</taxon>
        <taxon>Steinernematidae</taxon>
        <taxon>Steinernema</taxon>
    </lineage>
</organism>
<reference evidence="2 3" key="2">
    <citation type="journal article" date="2019" name="G3 (Bethesda)">
        <title>Hybrid Assembly of the Genome of the Entomopathogenic Nematode Steinernema carpocapsae Identifies the X-Chromosome.</title>
        <authorList>
            <person name="Serra L."/>
            <person name="Macchietto M."/>
            <person name="Macias-Munoz A."/>
            <person name="McGill C.J."/>
            <person name="Rodriguez I.M."/>
            <person name="Rodriguez B."/>
            <person name="Murad R."/>
            <person name="Mortazavi A."/>
        </authorList>
    </citation>
    <scope>NUCLEOTIDE SEQUENCE [LARGE SCALE GENOMIC DNA]</scope>
    <source>
        <strain evidence="2 3">ALL</strain>
    </source>
</reference>
<gene>
    <name evidence="2" type="ORF">L596_016426</name>
</gene>
<dbReference type="Proteomes" id="UP000298663">
    <property type="component" value="Unassembled WGS sequence"/>
</dbReference>
<proteinExistence type="predicted"/>
<keyword evidence="3" id="KW-1185">Reference proteome</keyword>
<reference evidence="2 3" key="1">
    <citation type="journal article" date="2015" name="Genome Biol.">
        <title>Comparative genomics of Steinernema reveals deeply conserved gene regulatory networks.</title>
        <authorList>
            <person name="Dillman A.R."/>
            <person name="Macchietto M."/>
            <person name="Porter C.F."/>
            <person name="Rogers A."/>
            <person name="Williams B."/>
            <person name="Antoshechkin I."/>
            <person name="Lee M.M."/>
            <person name="Goodwin Z."/>
            <person name="Lu X."/>
            <person name="Lewis E.E."/>
            <person name="Goodrich-Blair H."/>
            <person name="Stock S.P."/>
            <person name="Adams B.J."/>
            <person name="Sternberg P.W."/>
            <person name="Mortazavi A."/>
        </authorList>
    </citation>
    <scope>NUCLEOTIDE SEQUENCE [LARGE SCALE GENOMIC DNA]</scope>
    <source>
        <strain evidence="2 3">ALL</strain>
    </source>
</reference>
<comment type="caution">
    <text evidence="2">The sequence shown here is derived from an EMBL/GenBank/DDBJ whole genome shotgun (WGS) entry which is preliminary data.</text>
</comment>
<feature type="region of interest" description="Disordered" evidence="1">
    <location>
        <begin position="1"/>
        <end position="21"/>
    </location>
</feature>
<evidence type="ECO:0000313" key="2">
    <source>
        <dbReference type="EMBL" id="TKR82746.1"/>
    </source>
</evidence>
<dbReference type="EMBL" id="AZBU02000004">
    <property type="protein sequence ID" value="TKR82746.1"/>
    <property type="molecule type" value="Genomic_DNA"/>
</dbReference>
<name>A0A4U5NIP7_STECR</name>
<evidence type="ECO:0000256" key="1">
    <source>
        <dbReference type="SAM" id="MobiDB-lite"/>
    </source>
</evidence>
<accession>A0A4U5NIP7</accession>
<dbReference type="AlphaFoldDB" id="A0A4U5NIP7"/>
<protein>
    <submittedName>
        <fullName evidence="2">Uncharacterized protein</fullName>
    </submittedName>
</protein>